<name>A0A6N8DPU7_RHOAC</name>
<feature type="chain" id="PRO_5026926941" description="HiPIP" evidence="1">
    <location>
        <begin position="36"/>
        <end position="90"/>
    </location>
</feature>
<proteinExistence type="predicted"/>
<evidence type="ECO:0000256" key="1">
    <source>
        <dbReference type="SAM" id="SignalP"/>
    </source>
</evidence>
<sequence length="90" mass="9164">MKNVDQSKGVSRRMLLTGGVAAGSAALLAATGAQAQVKVPKSAVRFSSVAAAAGHTCGGCKSFLAPSECMFVQGETSPDCSCWIWRGKTA</sequence>
<dbReference type="PROSITE" id="PS51318">
    <property type="entry name" value="TAT"/>
    <property type="match status" value="1"/>
</dbReference>
<dbReference type="AlphaFoldDB" id="A0A6N8DPU7"/>
<evidence type="ECO:0000313" key="3">
    <source>
        <dbReference type="Proteomes" id="UP000439113"/>
    </source>
</evidence>
<evidence type="ECO:0000313" key="2">
    <source>
        <dbReference type="EMBL" id="MTV32489.1"/>
    </source>
</evidence>
<organism evidence="2 3">
    <name type="scientific">Rhodoblastus acidophilus</name>
    <name type="common">Rhodopseudomonas acidophila</name>
    <dbReference type="NCBI Taxonomy" id="1074"/>
    <lineage>
        <taxon>Bacteria</taxon>
        <taxon>Pseudomonadati</taxon>
        <taxon>Pseudomonadota</taxon>
        <taxon>Alphaproteobacteria</taxon>
        <taxon>Hyphomicrobiales</taxon>
        <taxon>Rhodoblastaceae</taxon>
        <taxon>Rhodoblastus</taxon>
    </lineage>
</organism>
<dbReference type="OrthoDB" id="5334781at2"/>
<evidence type="ECO:0008006" key="4">
    <source>
        <dbReference type="Google" id="ProtNLM"/>
    </source>
</evidence>
<gene>
    <name evidence="2" type="ORF">GJ654_16000</name>
</gene>
<dbReference type="EMBL" id="WNKS01000017">
    <property type="protein sequence ID" value="MTV32489.1"/>
    <property type="molecule type" value="Genomic_DNA"/>
</dbReference>
<accession>A0A6N8DPU7</accession>
<dbReference type="InterPro" id="IPR006311">
    <property type="entry name" value="TAT_signal"/>
</dbReference>
<feature type="signal peptide" evidence="1">
    <location>
        <begin position="1"/>
        <end position="35"/>
    </location>
</feature>
<keyword evidence="1" id="KW-0732">Signal</keyword>
<dbReference type="Proteomes" id="UP000439113">
    <property type="component" value="Unassembled WGS sequence"/>
</dbReference>
<dbReference type="RefSeq" id="WP_155447180.1">
    <property type="nucleotide sequence ID" value="NZ_JAOQNR010000017.1"/>
</dbReference>
<protein>
    <recommendedName>
        <fullName evidence="4">HiPIP</fullName>
    </recommendedName>
</protein>
<comment type="caution">
    <text evidence="2">The sequence shown here is derived from an EMBL/GenBank/DDBJ whole genome shotgun (WGS) entry which is preliminary data.</text>
</comment>
<reference evidence="2 3" key="1">
    <citation type="submission" date="2019-11" db="EMBL/GenBank/DDBJ databases">
        <title>Whole-genome sequence of a Rhodoblastus acidophilus DSM 142.</title>
        <authorList>
            <person name="Kyndt J.A."/>
            <person name="Meyer T.E."/>
        </authorList>
    </citation>
    <scope>NUCLEOTIDE SEQUENCE [LARGE SCALE GENOMIC DNA]</scope>
    <source>
        <strain evidence="2 3">DSM 142</strain>
    </source>
</reference>